<evidence type="ECO:0000313" key="1">
    <source>
        <dbReference type="EMBL" id="HJC25769.1"/>
    </source>
</evidence>
<dbReference type="Gene3D" id="3.30.70.240">
    <property type="match status" value="1"/>
</dbReference>
<reference evidence="1" key="1">
    <citation type="journal article" date="2021" name="PeerJ">
        <title>Extensive microbial diversity within the chicken gut microbiome revealed by metagenomics and culture.</title>
        <authorList>
            <person name="Gilroy R."/>
            <person name="Ravi A."/>
            <person name="Getino M."/>
            <person name="Pursley I."/>
            <person name="Horton D.L."/>
            <person name="Alikhan N.F."/>
            <person name="Baker D."/>
            <person name="Gharbi K."/>
            <person name="Hall N."/>
            <person name="Watson M."/>
            <person name="Adriaenssens E.M."/>
            <person name="Foster-Nyarko E."/>
            <person name="Jarju S."/>
            <person name="Secka A."/>
            <person name="Antonio M."/>
            <person name="Oren A."/>
            <person name="Chaudhuri R.R."/>
            <person name="La Ragione R."/>
            <person name="Hildebrand F."/>
            <person name="Pallen M.J."/>
        </authorList>
    </citation>
    <scope>NUCLEOTIDE SEQUENCE</scope>
    <source>
        <strain evidence="1">USAMLcec2-132</strain>
    </source>
</reference>
<gene>
    <name evidence="1" type="ORF">H9761_19080</name>
</gene>
<reference evidence="1" key="2">
    <citation type="submission" date="2021-04" db="EMBL/GenBank/DDBJ databases">
        <authorList>
            <person name="Gilroy R."/>
        </authorList>
    </citation>
    <scope>NUCLEOTIDE SEQUENCE</scope>
    <source>
        <strain evidence="1">USAMLcec2-132</strain>
    </source>
</reference>
<comment type="caution">
    <text evidence="1">The sequence shown here is derived from an EMBL/GenBank/DDBJ whole genome shotgun (WGS) entry which is preliminary data.</text>
</comment>
<proteinExistence type="predicted"/>
<protein>
    <submittedName>
        <fullName evidence="1">Uncharacterized protein</fullName>
    </submittedName>
</protein>
<dbReference type="InterPro" id="IPR048135">
    <property type="entry name" value="VapD-like"/>
</dbReference>
<dbReference type="AlphaFoldDB" id="A0A9D2SR74"/>
<evidence type="ECO:0000313" key="2">
    <source>
        <dbReference type="Proteomes" id="UP000823891"/>
    </source>
</evidence>
<sequence length="122" mass="14394">MERKYFKALNFDLDTHQLKEYYPGADYRQAYDDLRRFFRRHRFSHRQGSGYISDDKLATADIYDLMDELSHELSWIGICVNKIDVTNVGRQHDLTELLKPAEEFIIDNSLLAVSDGEKMKTE</sequence>
<organism evidence="1 2">
    <name type="scientific">Candidatus Eisenbergiella merdavium</name>
    <dbReference type="NCBI Taxonomy" id="2838551"/>
    <lineage>
        <taxon>Bacteria</taxon>
        <taxon>Bacillati</taxon>
        <taxon>Bacillota</taxon>
        <taxon>Clostridia</taxon>
        <taxon>Lachnospirales</taxon>
        <taxon>Lachnospiraceae</taxon>
        <taxon>Eisenbergiella</taxon>
    </lineage>
</organism>
<dbReference type="Proteomes" id="UP000823891">
    <property type="component" value="Unassembled WGS sequence"/>
</dbReference>
<name>A0A9D2SR74_9FIRM</name>
<accession>A0A9D2SR74</accession>
<dbReference type="NCBIfam" id="NF041506">
    <property type="entry name" value="VapD"/>
    <property type="match status" value="1"/>
</dbReference>
<dbReference type="EMBL" id="DWWS01000072">
    <property type="protein sequence ID" value="HJC25769.1"/>
    <property type="molecule type" value="Genomic_DNA"/>
</dbReference>